<evidence type="ECO:0000256" key="1">
    <source>
        <dbReference type="SAM" id="Coils"/>
    </source>
</evidence>
<dbReference type="STRING" id="36166.T1GI25"/>
<feature type="coiled-coil region" evidence="1">
    <location>
        <begin position="3"/>
        <end position="34"/>
    </location>
</feature>
<dbReference type="EMBL" id="CAQQ02105978">
    <property type="status" value="NOT_ANNOTATED_CDS"/>
    <property type="molecule type" value="Genomic_DNA"/>
</dbReference>
<evidence type="ECO:0000313" key="3">
    <source>
        <dbReference type="EnsemblMetazoa" id="MESCA003092-PA"/>
    </source>
</evidence>
<dbReference type="Gene3D" id="1.20.5.300">
    <property type="match status" value="1"/>
</dbReference>
<evidence type="ECO:0000259" key="2">
    <source>
        <dbReference type="Pfam" id="PF16526"/>
    </source>
</evidence>
<dbReference type="EnsemblMetazoa" id="MESCA003092-RA">
    <property type="protein sequence ID" value="MESCA003092-PA"/>
    <property type="gene ID" value="MESCA003092"/>
</dbReference>
<reference evidence="3" key="2">
    <citation type="submission" date="2015-06" db="UniProtKB">
        <authorList>
            <consortium name="EnsemblMetazoa"/>
        </authorList>
    </citation>
    <scope>IDENTIFICATION</scope>
</reference>
<keyword evidence="4" id="KW-1185">Reference proteome</keyword>
<accession>T1GI25</accession>
<dbReference type="InterPro" id="IPR032406">
    <property type="entry name" value="CLZ_dom"/>
</dbReference>
<protein>
    <recommendedName>
        <fullName evidence="2">Cyclic nucleotide-gated channel C-terminal leucine zipper domain-containing protein</fullName>
    </recommendedName>
</protein>
<reference evidence="4" key="1">
    <citation type="submission" date="2013-02" db="EMBL/GenBank/DDBJ databases">
        <authorList>
            <person name="Hughes D."/>
        </authorList>
    </citation>
    <scope>NUCLEOTIDE SEQUENCE</scope>
    <source>
        <strain>Durham</strain>
        <strain evidence="4">NC isolate 2 -- Noor lab</strain>
    </source>
</reference>
<proteinExistence type="predicted"/>
<evidence type="ECO:0000313" key="4">
    <source>
        <dbReference type="Proteomes" id="UP000015102"/>
    </source>
</evidence>
<feature type="domain" description="Cyclic nucleotide-gated channel C-terminal leucine zipper" evidence="2">
    <location>
        <begin position="3"/>
        <end position="33"/>
    </location>
</feature>
<dbReference type="HOGENOM" id="CLU_2266807_0_0_1"/>
<dbReference type="AlphaFoldDB" id="T1GI25"/>
<keyword evidence="1" id="KW-0175">Coiled coil</keyword>
<sequence>MLVENLNVRLARLLAEYTASQAKLKQRIAKLEVNHISFYPPFHLISVSKWNSFLRSCLGLTLYKDLTFHIAICKSLSIMFPDRYPSIALAFLYPRHPVAFHCH</sequence>
<organism evidence="3 4">
    <name type="scientific">Megaselia scalaris</name>
    <name type="common">Humpbacked fly</name>
    <name type="synonym">Phora scalaris</name>
    <dbReference type="NCBI Taxonomy" id="36166"/>
    <lineage>
        <taxon>Eukaryota</taxon>
        <taxon>Metazoa</taxon>
        <taxon>Ecdysozoa</taxon>
        <taxon>Arthropoda</taxon>
        <taxon>Hexapoda</taxon>
        <taxon>Insecta</taxon>
        <taxon>Pterygota</taxon>
        <taxon>Neoptera</taxon>
        <taxon>Endopterygota</taxon>
        <taxon>Diptera</taxon>
        <taxon>Brachycera</taxon>
        <taxon>Muscomorpha</taxon>
        <taxon>Platypezoidea</taxon>
        <taxon>Phoridae</taxon>
        <taxon>Megaseliini</taxon>
        <taxon>Megaselia</taxon>
    </lineage>
</organism>
<dbReference type="Pfam" id="PF16526">
    <property type="entry name" value="CLZ"/>
    <property type="match status" value="1"/>
</dbReference>
<name>T1GI25_MEGSC</name>
<dbReference type="Proteomes" id="UP000015102">
    <property type="component" value="Unassembled WGS sequence"/>
</dbReference>